<evidence type="ECO:0000313" key="1">
    <source>
        <dbReference type="EMBL" id="PWJ17014.1"/>
    </source>
</evidence>
<keyword evidence="3" id="KW-1185">Reference proteome</keyword>
<protein>
    <submittedName>
        <fullName evidence="2">BrnA antitoxin of type II toxin-antitoxin system</fullName>
    </submittedName>
</protein>
<dbReference type="RefSeq" id="WP_109565155.1">
    <property type="nucleotide sequence ID" value="NZ_QGDJ01000007.1"/>
</dbReference>
<dbReference type="Proteomes" id="UP000251571">
    <property type="component" value="Unassembled WGS sequence"/>
</dbReference>
<dbReference type="EMBL" id="QGDJ01000007">
    <property type="protein sequence ID" value="PWJ17014.1"/>
    <property type="molecule type" value="Genomic_DNA"/>
</dbReference>
<evidence type="ECO:0000313" key="4">
    <source>
        <dbReference type="Proteomes" id="UP000251571"/>
    </source>
</evidence>
<accession>A0A2Y9AVK0</accession>
<name>A0A2Y9AVK0_9RHOB</name>
<evidence type="ECO:0000313" key="2">
    <source>
        <dbReference type="EMBL" id="SSA48351.1"/>
    </source>
</evidence>
<dbReference type="Pfam" id="PF14384">
    <property type="entry name" value="BrnA_antitoxin"/>
    <property type="match status" value="1"/>
</dbReference>
<proteinExistence type="predicted"/>
<sequence length="124" mass="14607">MGQTKAQRARMHDMFAMMERFEWDLSRAATREARVPEEWREVWQTRSRKKQKLSFWVDADVVTFFRSLGPGYGPRMNTVLRAFMLARLAGLLEGEDLPEAYRERWMGKPKPSVAEARAMYEGME</sequence>
<organism evidence="2 4">
    <name type="scientific">Jannaschia seohaensis</name>
    <dbReference type="NCBI Taxonomy" id="475081"/>
    <lineage>
        <taxon>Bacteria</taxon>
        <taxon>Pseudomonadati</taxon>
        <taxon>Pseudomonadota</taxon>
        <taxon>Alphaproteobacteria</taxon>
        <taxon>Rhodobacterales</taxon>
        <taxon>Roseobacteraceae</taxon>
        <taxon>Jannaschia</taxon>
    </lineage>
</organism>
<dbReference type="EMBL" id="UETC01000007">
    <property type="protein sequence ID" value="SSA48351.1"/>
    <property type="molecule type" value="Genomic_DNA"/>
</dbReference>
<dbReference type="OrthoDB" id="361944at2"/>
<dbReference type="InterPro" id="IPR025528">
    <property type="entry name" value="BrnA_antitoxin"/>
</dbReference>
<dbReference type="AlphaFoldDB" id="A0A2Y9AVK0"/>
<reference evidence="1 3" key="2">
    <citation type="submission" date="2018-03" db="EMBL/GenBank/DDBJ databases">
        <title>Genomic Encyclopedia of Archaeal and Bacterial Type Strains, Phase II (KMG-II): from individual species to whole genera.</title>
        <authorList>
            <person name="Goeker M."/>
        </authorList>
    </citation>
    <scope>NUCLEOTIDE SEQUENCE [LARGE SCALE GENOMIC DNA]</scope>
    <source>
        <strain evidence="1 3">DSM 25227</strain>
    </source>
</reference>
<reference evidence="2 4" key="1">
    <citation type="submission" date="2016-10" db="EMBL/GenBank/DDBJ databases">
        <authorList>
            <person name="Cai Z."/>
        </authorList>
    </citation>
    <scope>NUCLEOTIDE SEQUENCE [LARGE SCALE GENOMIC DNA]</scope>
    <source>
        <strain evidence="2 4">DSM 25227</strain>
    </source>
</reference>
<dbReference type="Proteomes" id="UP000245839">
    <property type="component" value="Unassembled WGS sequence"/>
</dbReference>
<gene>
    <name evidence="1" type="ORF">BCF38_107127</name>
    <name evidence="2" type="ORF">SAMN05421539_107127</name>
</gene>
<evidence type="ECO:0000313" key="3">
    <source>
        <dbReference type="Proteomes" id="UP000245839"/>
    </source>
</evidence>